<feature type="compositionally biased region" description="Low complexity" evidence="1">
    <location>
        <begin position="68"/>
        <end position="92"/>
    </location>
</feature>
<sequence length="92" mass="9755">MIKDTTIKQGRRGPLTHSNPHHPICHRPILQPLAVSRHSIAFGQPNKELFVHRPPPIPGPHQSPPKSGPASARSLASSSSSSSSSSPSSSLD</sequence>
<dbReference type="EMBL" id="LKCN02000015">
    <property type="protein sequence ID" value="RCI09429.1"/>
    <property type="molecule type" value="Genomic_DNA"/>
</dbReference>
<keyword evidence="3" id="KW-1185">Reference proteome</keyword>
<feature type="region of interest" description="Disordered" evidence="1">
    <location>
        <begin position="44"/>
        <end position="92"/>
    </location>
</feature>
<protein>
    <submittedName>
        <fullName evidence="2">Uncharacterized protein</fullName>
    </submittedName>
</protein>
<comment type="caution">
    <text evidence="2">The sequence shown here is derived from an EMBL/GenBank/DDBJ whole genome shotgun (WGS) entry which is preliminary data.</text>
</comment>
<dbReference type="AlphaFoldDB" id="A0A367L4S9"/>
<evidence type="ECO:0000313" key="2">
    <source>
        <dbReference type="EMBL" id="RCI09429.1"/>
    </source>
</evidence>
<evidence type="ECO:0000313" key="3">
    <source>
        <dbReference type="Proteomes" id="UP000253664"/>
    </source>
</evidence>
<evidence type="ECO:0000256" key="1">
    <source>
        <dbReference type="SAM" id="MobiDB-lite"/>
    </source>
</evidence>
<gene>
    <name evidence="2" type="ORF">L249_3769</name>
</gene>
<feature type="compositionally biased region" description="Pro residues" evidence="1">
    <location>
        <begin position="53"/>
        <end position="67"/>
    </location>
</feature>
<organism evidence="2 3">
    <name type="scientific">Ophiocordyceps polyrhachis-furcata BCC 54312</name>
    <dbReference type="NCBI Taxonomy" id="1330021"/>
    <lineage>
        <taxon>Eukaryota</taxon>
        <taxon>Fungi</taxon>
        <taxon>Dikarya</taxon>
        <taxon>Ascomycota</taxon>
        <taxon>Pezizomycotina</taxon>
        <taxon>Sordariomycetes</taxon>
        <taxon>Hypocreomycetidae</taxon>
        <taxon>Hypocreales</taxon>
        <taxon>Ophiocordycipitaceae</taxon>
        <taxon>Ophiocordyceps</taxon>
    </lineage>
</organism>
<feature type="region of interest" description="Disordered" evidence="1">
    <location>
        <begin position="1"/>
        <end position="26"/>
    </location>
</feature>
<dbReference type="Proteomes" id="UP000253664">
    <property type="component" value="Unassembled WGS sequence"/>
</dbReference>
<proteinExistence type="predicted"/>
<accession>A0A367L4S9</accession>
<name>A0A367L4S9_9HYPO</name>
<reference evidence="2 3" key="1">
    <citation type="journal article" date="2015" name="BMC Genomics">
        <title>Insights from the genome of Ophiocordyceps polyrhachis-furcata to pathogenicity and host specificity in insect fungi.</title>
        <authorList>
            <person name="Wichadakul D."/>
            <person name="Kobmoo N."/>
            <person name="Ingsriswang S."/>
            <person name="Tangphatsornruang S."/>
            <person name="Chantasingh D."/>
            <person name="Luangsa-ard J.J."/>
            <person name="Eurwilaichitr L."/>
        </authorList>
    </citation>
    <scope>NUCLEOTIDE SEQUENCE [LARGE SCALE GENOMIC DNA]</scope>
    <source>
        <strain evidence="2 3">BCC 54312</strain>
    </source>
</reference>